<keyword evidence="6 7" id="KW-0472">Membrane</keyword>
<dbReference type="InterPro" id="IPR010989">
    <property type="entry name" value="SNARE"/>
</dbReference>
<dbReference type="GO" id="GO:0048787">
    <property type="term" value="C:presynaptic active zone membrane"/>
    <property type="evidence" value="ECO:0007669"/>
    <property type="project" value="TreeGrafter"/>
</dbReference>
<name>A0AAJ7C579_CEPCN</name>
<feature type="transmembrane region" description="Helical" evidence="7">
    <location>
        <begin position="250"/>
        <end position="269"/>
    </location>
</feature>
<dbReference type="InterPro" id="IPR006011">
    <property type="entry name" value="Syntaxin_N"/>
</dbReference>
<keyword evidence="4" id="KW-0532">Neurotransmitter transport</keyword>
<dbReference type="GO" id="GO:0000149">
    <property type="term" value="F:SNARE binding"/>
    <property type="evidence" value="ECO:0007669"/>
    <property type="project" value="TreeGrafter"/>
</dbReference>
<evidence type="ECO:0000256" key="2">
    <source>
        <dbReference type="ARBA" id="ARBA00009063"/>
    </source>
</evidence>
<dbReference type="RefSeq" id="XP_015602282.1">
    <property type="nucleotide sequence ID" value="XM_015746796.2"/>
</dbReference>
<dbReference type="InterPro" id="IPR000727">
    <property type="entry name" value="T_SNARE_dom"/>
</dbReference>
<dbReference type="Proteomes" id="UP000694920">
    <property type="component" value="Unplaced"/>
</dbReference>
<accession>A0AAJ7C579</accession>
<keyword evidence="4" id="KW-0813">Transport</keyword>
<dbReference type="GO" id="GO:0031201">
    <property type="term" value="C:SNARE complex"/>
    <property type="evidence" value="ECO:0007669"/>
    <property type="project" value="TreeGrafter"/>
</dbReference>
<comment type="subcellular location">
    <subcellularLocation>
        <location evidence="1">Membrane</location>
        <topology evidence="1">Single-pass type IV membrane protein</topology>
    </subcellularLocation>
</comment>
<evidence type="ECO:0000259" key="8">
    <source>
        <dbReference type="PROSITE" id="PS50192"/>
    </source>
</evidence>
<evidence type="ECO:0000313" key="9">
    <source>
        <dbReference type="Proteomes" id="UP000694920"/>
    </source>
</evidence>
<evidence type="ECO:0000256" key="4">
    <source>
        <dbReference type="ARBA" id="ARBA00022775"/>
    </source>
</evidence>
<dbReference type="SUPFAM" id="SSF47661">
    <property type="entry name" value="t-snare proteins"/>
    <property type="match status" value="1"/>
</dbReference>
<dbReference type="GO" id="GO:0031629">
    <property type="term" value="P:synaptic vesicle fusion to presynaptic active zone membrane"/>
    <property type="evidence" value="ECO:0007669"/>
    <property type="project" value="TreeGrafter"/>
</dbReference>
<evidence type="ECO:0000256" key="1">
    <source>
        <dbReference type="ARBA" id="ARBA00004211"/>
    </source>
</evidence>
<feature type="domain" description="T-SNARE coiled-coil homology" evidence="8">
    <location>
        <begin position="176"/>
        <end position="238"/>
    </location>
</feature>
<dbReference type="GO" id="GO:0005484">
    <property type="term" value="F:SNAP receptor activity"/>
    <property type="evidence" value="ECO:0007669"/>
    <property type="project" value="TreeGrafter"/>
</dbReference>
<reference evidence="10" key="1">
    <citation type="submission" date="2025-08" db="UniProtKB">
        <authorList>
            <consortium name="RefSeq"/>
        </authorList>
    </citation>
    <scope>IDENTIFICATION</scope>
</reference>
<evidence type="ECO:0000256" key="5">
    <source>
        <dbReference type="ARBA" id="ARBA00022989"/>
    </source>
</evidence>
<dbReference type="SMART" id="SM00397">
    <property type="entry name" value="t_SNARE"/>
    <property type="match status" value="1"/>
</dbReference>
<dbReference type="PROSITE" id="PS50192">
    <property type="entry name" value="T_SNARE"/>
    <property type="match status" value="1"/>
</dbReference>
<dbReference type="Pfam" id="PF05739">
    <property type="entry name" value="SNARE"/>
    <property type="match status" value="1"/>
</dbReference>
<sequence>MIRDRMPDLCATRRSGSFGRGFLQDVHIHMSQNKKLSKVLEEVEEIRSLIQLIVENISIIKDLHNNVLTHNNRDMGKEISAIDDLTVESAREGPAYARIRVLQYTTMTRLFSEVMQEYNESLMKYHDKCSSLLQRQGTLTRKDITSVELDEMMNTQERNLFVDNILEDSRLVKQQLSDIQSRHNDIIKLEKSLIEVRDMFTEMAFLVEKQGDQLNCVEYFAGKATHNIDGGRNEIHRAEKKSHKWRKRKIKFIIIIVTIIVILLLIAIFF</sequence>
<dbReference type="GO" id="GO:0008021">
    <property type="term" value="C:synaptic vesicle"/>
    <property type="evidence" value="ECO:0007669"/>
    <property type="project" value="TreeGrafter"/>
</dbReference>
<keyword evidence="5 7" id="KW-1133">Transmembrane helix</keyword>
<dbReference type="CDD" id="cd15848">
    <property type="entry name" value="SNARE_syntaxin1-like"/>
    <property type="match status" value="1"/>
</dbReference>
<dbReference type="Gene3D" id="1.20.58.70">
    <property type="match status" value="1"/>
</dbReference>
<dbReference type="AlphaFoldDB" id="A0AAJ7C579"/>
<evidence type="ECO:0000256" key="7">
    <source>
        <dbReference type="SAM" id="Phobius"/>
    </source>
</evidence>
<dbReference type="GO" id="GO:0006886">
    <property type="term" value="P:intracellular protein transport"/>
    <property type="evidence" value="ECO:0007669"/>
    <property type="project" value="TreeGrafter"/>
</dbReference>
<evidence type="ECO:0000256" key="3">
    <source>
        <dbReference type="ARBA" id="ARBA00022692"/>
    </source>
</evidence>
<keyword evidence="3 7" id="KW-0812">Transmembrane</keyword>
<dbReference type="PANTHER" id="PTHR19957:SF307">
    <property type="entry name" value="PROTEIN SSO1-RELATED"/>
    <property type="match status" value="1"/>
</dbReference>
<gene>
    <name evidence="10" type="primary">LOC107271147</name>
</gene>
<dbReference type="Gene3D" id="1.20.5.110">
    <property type="match status" value="1"/>
</dbReference>
<dbReference type="GeneID" id="107271147"/>
<dbReference type="GO" id="GO:0048278">
    <property type="term" value="P:vesicle docking"/>
    <property type="evidence" value="ECO:0007669"/>
    <property type="project" value="TreeGrafter"/>
</dbReference>
<dbReference type="InterPro" id="IPR045242">
    <property type="entry name" value="Syntaxin"/>
</dbReference>
<evidence type="ECO:0000313" key="10">
    <source>
        <dbReference type="RefSeq" id="XP_015602282.1"/>
    </source>
</evidence>
<keyword evidence="9" id="KW-1185">Reference proteome</keyword>
<organism evidence="9 10">
    <name type="scientific">Cephus cinctus</name>
    <name type="common">Wheat stem sawfly</name>
    <dbReference type="NCBI Taxonomy" id="211228"/>
    <lineage>
        <taxon>Eukaryota</taxon>
        <taxon>Metazoa</taxon>
        <taxon>Ecdysozoa</taxon>
        <taxon>Arthropoda</taxon>
        <taxon>Hexapoda</taxon>
        <taxon>Insecta</taxon>
        <taxon>Pterygota</taxon>
        <taxon>Neoptera</taxon>
        <taxon>Endopterygota</taxon>
        <taxon>Hymenoptera</taxon>
        <taxon>Cephoidea</taxon>
        <taxon>Cephidae</taxon>
        <taxon>Cephus</taxon>
    </lineage>
</organism>
<dbReference type="Pfam" id="PF00804">
    <property type="entry name" value="Syntaxin"/>
    <property type="match status" value="1"/>
</dbReference>
<evidence type="ECO:0000256" key="6">
    <source>
        <dbReference type="ARBA" id="ARBA00023136"/>
    </source>
</evidence>
<comment type="similarity">
    <text evidence="2">Belongs to the syntaxin family.</text>
</comment>
<protein>
    <submittedName>
        <fullName evidence="10">Syntaxin-1B isoform X2</fullName>
    </submittedName>
</protein>
<proteinExistence type="inferred from homology"/>
<dbReference type="PANTHER" id="PTHR19957">
    <property type="entry name" value="SYNTAXIN"/>
    <property type="match status" value="1"/>
</dbReference>